<comment type="caution">
    <text evidence="3">The sequence shown here is derived from an EMBL/GenBank/DDBJ whole genome shotgun (WGS) entry which is preliminary data.</text>
</comment>
<keyword evidence="4" id="KW-1185">Reference proteome</keyword>
<dbReference type="EMBL" id="JAEVFJ010000035">
    <property type="protein sequence ID" value="KAH8091747.1"/>
    <property type="molecule type" value="Genomic_DNA"/>
</dbReference>
<evidence type="ECO:0000313" key="3">
    <source>
        <dbReference type="EMBL" id="KAH8091747.1"/>
    </source>
</evidence>
<protein>
    <submittedName>
        <fullName evidence="3">Uncharacterized protein</fullName>
    </submittedName>
</protein>
<keyword evidence="1" id="KW-0175">Coiled coil</keyword>
<name>A0A8K0UH18_9AGAR</name>
<feature type="compositionally biased region" description="Basic and acidic residues" evidence="2">
    <location>
        <begin position="86"/>
        <end position="99"/>
    </location>
</feature>
<evidence type="ECO:0000313" key="4">
    <source>
        <dbReference type="Proteomes" id="UP000813824"/>
    </source>
</evidence>
<evidence type="ECO:0000256" key="2">
    <source>
        <dbReference type="SAM" id="MobiDB-lite"/>
    </source>
</evidence>
<organism evidence="3 4">
    <name type="scientific">Cristinia sonorae</name>
    <dbReference type="NCBI Taxonomy" id="1940300"/>
    <lineage>
        <taxon>Eukaryota</taxon>
        <taxon>Fungi</taxon>
        <taxon>Dikarya</taxon>
        <taxon>Basidiomycota</taxon>
        <taxon>Agaricomycotina</taxon>
        <taxon>Agaricomycetes</taxon>
        <taxon>Agaricomycetidae</taxon>
        <taxon>Agaricales</taxon>
        <taxon>Pleurotineae</taxon>
        <taxon>Stephanosporaceae</taxon>
        <taxon>Cristinia</taxon>
    </lineage>
</organism>
<feature type="region of interest" description="Disordered" evidence="2">
    <location>
        <begin position="84"/>
        <end position="104"/>
    </location>
</feature>
<sequence>MSTSLDLPKDSDHGSFSSAMPAPSHMPVQEYADKLLKFVEQHKDPVTAQTLFPVRALHHMKNRSVSEHEYLVVEFSVKDATVTMESKGEKEPGDKEKGGRAGGRVPKTWYMVFERTLSSPNNPKAALRSISGNEQYPQDIQDILNVIKEKAEKTDELVDDGTTPPSPPTTPSTSSFTSMSVSSLASSSHSSTSPSSSSSSPSRAIDQVYYLKELPTENVEMVASVTLPPHADLTLLRLAFIAAHLHKFEPVYSLLLHQCYWYAALLLAIILRMFRISDKVAQDFKLTHDRILPPGYIFRHPDFKAGTWRSIPIIFIKKKMIETAHALVNQLWEDEVKPKLLALEQHARQHDVLRSDNEVLRSGFADAKAQLADKDEQLADKDQQLADKDQQLADKDQQLADKDELLANQNDELTRLRRALEEQGRRCCTLLYASHEFTSVARHLGDTLPKKTALRPGNAGQTPWTFSAHACALGVTHLPALLVLHTSSAGFRPSHSNFPASISRPIAAVVLPRITWVALSSRSRPTGLPVVTFPASVSRPIAAVVLPRITWVALSSRSRPTGLPVVTFPASVSRPIAAVVLPRITWVALSSRSRPTGLPVVFIGSLISTGVNPSMEPPRIRTFRLVHISEEHQVVMALNTTDFVHPPRYVPWVPVPENWFPDKCILYERCYLHDDFFYFALCHPNPFTPDINPYGECFRVAPQDLPIVPTKSRNGKTIYRLHNDLKDQWQSYIKMILDIIAVLDHYWRGRTGLKPYRLDPTSFPYLKPHATDLAARQAAWDTRQATIGLMAYLSMVVTSLEIKNKPEWKARVFNATQRQDWVDWMRGETYEQFFRRRDDELAKAGEVPTKGTPSVEDGLRALPAWQEEPDQGLPVDKNRPQERLGSGLAPSPGQRRFDMLYNEWDICPPLGADQDMNEGGGSESEPEEFAGWKPLDMVVVGMDVAELPDSVPMDVDRPHASPPPPQRFEEHGRLPGRSPTSRLDGPHNQRRPSPFLLADALLLLVPRLEHVLLPHALSRPFSLPRALPRTLSVPHALPRTLSVPHALPRTLSVPMRRRGRSPSPMRYRGRSPSPMRYRGRTPPPMRRRGRSPSPMRYRGRSPSPPRAYPPQALLPDTSRPLRRSRSPCSHRSNAYPRARTPLASGSSYRRRSPSPRRLSPPSRMIPQRGSSHHRRSASPAAVHVQPPVASSPPALRHDSFQADQSVPQPAMSVSPPRPNTPPIVPDGPSPATSSPLVQSVTTVAEMPPPLAAAVAAPAEPTPAAAVTNDASTSIAGSAPNPVALRSFHAAQWHNPNTFEQALRYHYGVDIANPLELSPNPVEDVAAVLGWSHLNVYDTDLPPELALQLLEAASQLSHTRQVEHHDRQLAGGVMAMQRFSRRTYVDSGHCFVTREDDLTLVLNEPEVALHVLRRYRDQSLSDIITGLVAQAMPFQVCRVAYQPLPLFVAASAPAPKDLASVTQSGNAEFESYTARLQDFFQRPSRLRAALQHGGLVSRIACMIMETDGQPLDPIVPDTQELYGRALLRWKGEEVMFTEVLSNDEISFICGLYNVPATKSMVYWWPLPDKWLKSGLHTYYWTPDCEGWFRKRLWEIRHGPATLHTSRQWGNCVRFSRSKLTKVLAAQRAFGDELLKQLVP</sequence>
<dbReference type="OrthoDB" id="3268696at2759"/>
<feature type="compositionally biased region" description="Low complexity" evidence="2">
    <location>
        <begin position="1061"/>
        <end position="1076"/>
    </location>
</feature>
<feature type="region of interest" description="Disordered" evidence="2">
    <location>
        <begin position="866"/>
        <end position="895"/>
    </location>
</feature>
<proteinExistence type="predicted"/>
<reference evidence="3" key="1">
    <citation type="journal article" date="2021" name="New Phytol.">
        <title>Evolutionary innovations through gain and loss of genes in the ectomycorrhizal Boletales.</title>
        <authorList>
            <person name="Wu G."/>
            <person name="Miyauchi S."/>
            <person name="Morin E."/>
            <person name="Kuo A."/>
            <person name="Drula E."/>
            <person name="Varga T."/>
            <person name="Kohler A."/>
            <person name="Feng B."/>
            <person name="Cao Y."/>
            <person name="Lipzen A."/>
            <person name="Daum C."/>
            <person name="Hundley H."/>
            <person name="Pangilinan J."/>
            <person name="Johnson J."/>
            <person name="Barry K."/>
            <person name="LaButti K."/>
            <person name="Ng V."/>
            <person name="Ahrendt S."/>
            <person name="Min B."/>
            <person name="Choi I.G."/>
            <person name="Park H."/>
            <person name="Plett J.M."/>
            <person name="Magnuson J."/>
            <person name="Spatafora J.W."/>
            <person name="Nagy L.G."/>
            <person name="Henrissat B."/>
            <person name="Grigoriev I.V."/>
            <person name="Yang Z.L."/>
            <person name="Xu J."/>
            <person name="Martin F.M."/>
        </authorList>
    </citation>
    <scope>NUCLEOTIDE SEQUENCE</scope>
    <source>
        <strain evidence="3">KKN 215</strain>
    </source>
</reference>
<feature type="compositionally biased region" description="Pro residues" evidence="2">
    <location>
        <begin position="1215"/>
        <end position="1228"/>
    </location>
</feature>
<feature type="region of interest" description="Disordered" evidence="2">
    <location>
        <begin position="153"/>
        <end position="202"/>
    </location>
</feature>
<feature type="compositionally biased region" description="Low complexity" evidence="2">
    <location>
        <begin position="171"/>
        <end position="202"/>
    </location>
</feature>
<gene>
    <name evidence="3" type="ORF">BXZ70DRAFT_1041005</name>
</gene>
<evidence type="ECO:0000256" key="1">
    <source>
        <dbReference type="SAM" id="Coils"/>
    </source>
</evidence>
<accession>A0A8K0UH18</accession>
<feature type="coiled-coil region" evidence="1">
    <location>
        <begin position="364"/>
        <end position="426"/>
    </location>
</feature>
<feature type="region of interest" description="Disordered" evidence="2">
    <location>
        <begin position="949"/>
        <end position="991"/>
    </location>
</feature>
<feature type="compositionally biased region" description="Low complexity" evidence="2">
    <location>
        <begin position="1109"/>
        <end position="1118"/>
    </location>
</feature>
<feature type="region of interest" description="Disordered" evidence="2">
    <location>
        <begin position="1048"/>
        <end position="1237"/>
    </location>
</feature>
<dbReference type="Proteomes" id="UP000813824">
    <property type="component" value="Unassembled WGS sequence"/>
</dbReference>
<feature type="region of interest" description="Disordered" evidence="2">
    <location>
        <begin position="1"/>
        <end position="24"/>
    </location>
</feature>